<dbReference type="Proteomes" id="UP000234275">
    <property type="component" value="Unassembled WGS sequence"/>
</dbReference>
<name>A0A2I2G5P6_9EURO</name>
<protein>
    <submittedName>
        <fullName evidence="3">Uncharacterized protein</fullName>
    </submittedName>
</protein>
<dbReference type="RefSeq" id="XP_024703504.1">
    <property type="nucleotide sequence ID" value="XM_024854821.1"/>
</dbReference>
<organism evidence="3 4">
    <name type="scientific">Aspergillus steynii IBT 23096</name>
    <dbReference type="NCBI Taxonomy" id="1392250"/>
    <lineage>
        <taxon>Eukaryota</taxon>
        <taxon>Fungi</taxon>
        <taxon>Dikarya</taxon>
        <taxon>Ascomycota</taxon>
        <taxon>Pezizomycotina</taxon>
        <taxon>Eurotiomycetes</taxon>
        <taxon>Eurotiomycetidae</taxon>
        <taxon>Eurotiales</taxon>
        <taxon>Aspergillaceae</taxon>
        <taxon>Aspergillus</taxon>
        <taxon>Aspergillus subgen. Circumdati</taxon>
    </lineage>
</organism>
<dbReference type="OrthoDB" id="4463754at2759"/>
<keyword evidence="4" id="KW-1185">Reference proteome</keyword>
<reference evidence="3 4" key="1">
    <citation type="submission" date="2016-12" db="EMBL/GenBank/DDBJ databases">
        <title>The genomes of Aspergillus section Nigri reveals drivers in fungal speciation.</title>
        <authorList>
            <consortium name="DOE Joint Genome Institute"/>
            <person name="Vesth T.C."/>
            <person name="Nybo J."/>
            <person name="Theobald S."/>
            <person name="Brandl J."/>
            <person name="Frisvad J.C."/>
            <person name="Nielsen K.F."/>
            <person name="Lyhne E.K."/>
            <person name="Kogle M.E."/>
            <person name="Kuo A."/>
            <person name="Riley R."/>
            <person name="Clum A."/>
            <person name="Nolan M."/>
            <person name="Lipzen A."/>
            <person name="Salamov A."/>
            <person name="Henrissat B."/>
            <person name="Wiebenga A."/>
            <person name="De Vries R.P."/>
            <person name="Grigoriev I.V."/>
            <person name="Mortensen U.H."/>
            <person name="Andersen M.R."/>
            <person name="Baker S.E."/>
        </authorList>
    </citation>
    <scope>NUCLEOTIDE SEQUENCE [LARGE SCALE GENOMIC DNA]</scope>
    <source>
        <strain evidence="3 4">IBT 23096</strain>
    </source>
</reference>
<keyword evidence="1" id="KW-0175">Coiled coil</keyword>
<evidence type="ECO:0000256" key="1">
    <source>
        <dbReference type="SAM" id="Coils"/>
    </source>
</evidence>
<evidence type="ECO:0000313" key="3">
    <source>
        <dbReference type="EMBL" id="PLB48202.1"/>
    </source>
</evidence>
<dbReference type="VEuPathDB" id="FungiDB:P170DRAFT_510869"/>
<dbReference type="GeneID" id="36562527"/>
<dbReference type="AlphaFoldDB" id="A0A2I2G5P6"/>
<evidence type="ECO:0000256" key="2">
    <source>
        <dbReference type="SAM" id="MobiDB-lite"/>
    </source>
</evidence>
<sequence length="178" mass="20351">MSLHGSCSADDDASSIYSRPPHIPKLAQPSACPAPHDLPDIQPLDHQIYLARGSTIALETTRARLQCAKANRRLSLPETIVEKKRQWQCQDHENRFFETCLEILEDLSAVAVDVSQELILQYEFEPETSPEGNARVRRANQRLRSALQQALQREARAEFEWKRQWNVPRIGGPSVRWV</sequence>
<feature type="region of interest" description="Disordered" evidence="2">
    <location>
        <begin position="1"/>
        <end position="20"/>
    </location>
</feature>
<gene>
    <name evidence="3" type="ORF">P170DRAFT_510869</name>
</gene>
<proteinExistence type="predicted"/>
<dbReference type="EMBL" id="MSFO01000005">
    <property type="protein sequence ID" value="PLB48202.1"/>
    <property type="molecule type" value="Genomic_DNA"/>
</dbReference>
<evidence type="ECO:0000313" key="4">
    <source>
        <dbReference type="Proteomes" id="UP000234275"/>
    </source>
</evidence>
<feature type="coiled-coil region" evidence="1">
    <location>
        <begin position="133"/>
        <end position="160"/>
    </location>
</feature>
<accession>A0A2I2G5P6</accession>
<comment type="caution">
    <text evidence="3">The sequence shown here is derived from an EMBL/GenBank/DDBJ whole genome shotgun (WGS) entry which is preliminary data.</text>
</comment>